<dbReference type="PANTHER" id="PTHR31997">
    <property type="entry name" value="AGAP003710-PA"/>
    <property type="match status" value="1"/>
</dbReference>
<feature type="compositionally biased region" description="Low complexity" evidence="2">
    <location>
        <begin position="125"/>
        <end position="150"/>
    </location>
</feature>
<evidence type="ECO:0000256" key="2">
    <source>
        <dbReference type="SAM" id="MobiDB-lite"/>
    </source>
</evidence>
<dbReference type="RefSeq" id="XP_055877628.1">
    <property type="nucleotide sequence ID" value="XM_056021653.1"/>
</dbReference>
<feature type="region of interest" description="Disordered" evidence="2">
    <location>
        <begin position="593"/>
        <end position="653"/>
    </location>
</feature>
<sequence>MTGPSHGAGPDKTVLVREGHCEPEVTVTTVYHLSLLPQWPSEEDPLLKKSATVTSITSSTSGQSKRGAATSSLFQSSFKISSPKGLVPSPPAYSNTYSFHFGSAAQIGPGPKVPSRRQSRRHESFSSFSSSVASGSSLVGTTPQFPSQLQPLPPVLHPLSGLSVSTGSQALPTSEVVLTPLEVRGRGLTRTPLEGEHPIEQFKDSDLLIRPYTQNVETAIRRYTGTSISSGTTSPTLIDSQSAASLSHNGWTTGNTTERSSLDSSYCFDDYDRTTASTVSQHYENFESLLYEGEGSRENLVLQADMKKECQEWSSQFDYFRVLGQQIVKENRTEEDDEKKGFKYIPTLPAASSPALTRADSRETSFVYSESQGLTLTGHKVEMKQVSVYDDFSSSGHYLVEEVIEEEGLYEDIIAVDYKNNYDDFTEFKKQITPRRRRVGYPPVTPIACVKDSVTSAAFDHIWQEIMSWLRPLLLRFSSEITDSKAEVIQYSLPPQPPLQAQPSFILQTRQNSFYRSNTHMSQSIDGILHISSIPLVHRVEMPESHAPAAASAPPAPTKTVVRKVRLKPLPTLPRPQPVKQSSDLLKVRGSTAINLDNLPPPPPSRHGTLPPIDLEPKKFQPSHRAASAIDNKDNRHLPNKPHFMSEQTRPNTTHAMRYDSMFGSSSLRRSSTPLGSSFSSRLHLPTSKSLDVRGSSLQPPDIIEDQQESPAEDSYRPQWTGPPAANTHINFGRNRLSLR</sequence>
<evidence type="ECO:0000256" key="1">
    <source>
        <dbReference type="ARBA" id="ARBA00008309"/>
    </source>
</evidence>
<feature type="domain" description="DUF3719" evidence="3">
    <location>
        <begin position="289"/>
        <end position="330"/>
    </location>
</feature>
<feature type="compositionally biased region" description="Acidic residues" evidence="2">
    <location>
        <begin position="703"/>
        <end position="712"/>
    </location>
</feature>
<comment type="similarity">
    <text evidence="1">Belongs to the FAM149 family.</text>
</comment>
<organism evidence="4 5">
    <name type="scientific">Biomphalaria glabrata</name>
    <name type="common">Bloodfluke planorb</name>
    <name type="synonym">Freshwater snail</name>
    <dbReference type="NCBI Taxonomy" id="6526"/>
    <lineage>
        <taxon>Eukaryota</taxon>
        <taxon>Metazoa</taxon>
        <taxon>Spiralia</taxon>
        <taxon>Lophotrochozoa</taxon>
        <taxon>Mollusca</taxon>
        <taxon>Gastropoda</taxon>
        <taxon>Heterobranchia</taxon>
        <taxon>Euthyneura</taxon>
        <taxon>Panpulmonata</taxon>
        <taxon>Hygrophila</taxon>
        <taxon>Lymnaeoidea</taxon>
        <taxon>Planorbidae</taxon>
        <taxon>Biomphalaria</taxon>
    </lineage>
</organism>
<evidence type="ECO:0000313" key="5">
    <source>
        <dbReference type="RefSeq" id="XP_055877628.1"/>
    </source>
</evidence>
<dbReference type="InterPro" id="IPR039630">
    <property type="entry name" value="FAM149"/>
</dbReference>
<reference evidence="5" key="1">
    <citation type="submission" date="2025-08" db="UniProtKB">
        <authorList>
            <consortium name="RefSeq"/>
        </authorList>
    </citation>
    <scope>IDENTIFICATION</scope>
</reference>
<dbReference type="GeneID" id="106065614"/>
<keyword evidence="4" id="KW-1185">Reference proteome</keyword>
<dbReference type="AlphaFoldDB" id="A0A9W2ZRN2"/>
<dbReference type="Proteomes" id="UP001165740">
    <property type="component" value="Chromosome 2"/>
</dbReference>
<dbReference type="PANTHER" id="PTHR31997:SF1">
    <property type="entry name" value="AGAP003710-PA"/>
    <property type="match status" value="1"/>
</dbReference>
<dbReference type="InterPro" id="IPR022194">
    <property type="entry name" value="DUF3719"/>
</dbReference>
<protein>
    <submittedName>
        <fullName evidence="5">Protein FAM149B1-like isoform X1</fullName>
    </submittedName>
</protein>
<feature type="region of interest" description="Disordered" evidence="2">
    <location>
        <begin position="104"/>
        <end position="152"/>
    </location>
</feature>
<dbReference type="OrthoDB" id="2134133at2759"/>
<gene>
    <name evidence="5" type="primary">LOC106065614</name>
</gene>
<accession>A0A9W2ZRN2</accession>
<proteinExistence type="inferred from homology"/>
<evidence type="ECO:0000313" key="4">
    <source>
        <dbReference type="Proteomes" id="UP001165740"/>
    </source>
</evidence>
<evidence type="ECO:0000259" key="3">
    <source>
        <dbReference type="Pfam" id="PF12516"/>
    </source>
</evidence>
<dbReference type="Pfam" id="PF12516">
    <property type="entry name" value="DUF3719"/>
    <property type="match status" value="1"/>
</dbReference>
<name>A0A9W2ZRN2_BIOGL</name>
<feature type="region of interest" description="Disordered" evidence="2">
    <location>
        <begin position="689"/>
        <end position="740"/>
    </location>
</feature>